<dbReference type="InterPro" id="IPR036390">
    <property type="entry name" value="WH_DNA-bd_sf"/>
</dbReference>
<dbReference type="SUPFAM" id="SSF53067">
    <property type="entry name" value="Actin-like ATPase domain"/>
    <property type="match status" value="1"/>
</dbReference>
<dbReference type="Pfam" id="PF13412">
    <property type="entry name" value="HTH_24"/>
    <property type="match status" value="1"/>
</dbReference>
<dbReference type="PANTHER" id="PTHR18964">
    <property type="entry name" value="ROK (REPRESSOR, ORF, KINASE) FAMILY"/>
    <property type="match status" value="1"/>
</dbReference>
<dbReference type="Gene3D" id="3.30.420.40">
    <property type="match status" value="2"/>
</dbReference>
<dbReference type="InterPro" id="IPR000600">
    <property type="entry name" value="ROK"/>
</dbReference>
<protein>
    <submittedName>
        <fullName evidence="4">NBD/HSP70 family sugar kinase</fullName>
    </submittedName>
</protein>
<dbReference type="InterPro" id="IPR036388">
    <property type="entry name" value="WH-like_DNA-bd_sf"/>
</dbReference>
<evidence type="ECO:0000256" key="2">
    <source>
        <dbReference type="ARBA" id="ARBA00006479"/>
    </source>
</evidence>
<dbReference type="EMBL" id="JAUSUQ010000003">
    <property type="protein sequence ID" value="MDQ0338466.1"/>
    <property type="molecule type" value="Genomic_DNA"/>
</dbReference>
<dbReference type="Pfam" id="PF00480">
    <property type="entry name" value="ROK"/>
    <property type="match status" value="1"/>
</dbReference>
<evidence type="ECO:0000313" key="4">
    <source>
        <dbReference type="EMBL" id="MDQ0338466.1"/>
    </source>
</evidence>
<keyword evidence="4" id="KW-0808">Transferase</keyword>
<comment type="caution">
    <text evidence="4">The sequence shown here is derived from an EMBL/GenBank/DDBJ whole genome shotgun (WGS) entry which is preliminary data.</text>
</comment>
<dbReference type="RefSeq" id="WP_307336813.1">
    <property type="nucleotide sequence ID" value="NZ_JAUSUQ010000003.1"/>
</dbReference>
<name>A0ABU0CPY9_9BACI</name>
<comment type="function">
    <text evidence="1">Transcriptional repressor of xylose-utilizing enzymes.</text>
</comment>
<gene>
    <name evidence="4" type="ORF">J2S00_001250</name>
</gene>
<dbReference type="Gene3D" id="1.10.10.10">
    <property type="entry name" value="Winged helix-like DNA-binding domain superfamily/Winged helix DNA-binding domain"/>
    <property type="match status" value="1"/>
</dbReference>
<keyword evidence="3" id="KW-0119">Carbohydrate metabolism</keyword>
<keyword evidence="5" id="KW-1185">Reference proteome</keyword>
<dbReference type="Proteomes" id="UP001232445">
    <property type="component" value="Unassembled WGS sequence"/>
</dbReference>
<accession>A0ABU0CPY9</accession>
<dbReference type="GO" id="GO:0016301">
    <property type="term" value="F:kinase activity"/>
    <property type="evidence" value="ECO:0007669"/>
    <property type="project" value="UniProtKB-KW"/>
</dbReference>
<keyword evidence="4" id="KW-0418">Kinase</keyword>
<reference evidence="4 5" key="1">
    <citation type="submission" date="2023-07" db="EMBL/GenBank/DDBJ databases">
        <title>Genomic Encyclopedia of Type Strains, Phase IV (KMG-IV): sequencing the most valuable type-strain genomes for metagenomic binning, comparative biology and taxonomic classification.</title>
        <authorList>
            <person name="Goeker M."/>
        </authorList>
    </citation>
    <scope>NUCLEOTIDE SEQUENCE [LARGE SCALE GENOMIC DNA]</scope>
    <source>
        <strain evidence="4 5">DSM 17740</strain>
    </source>
</reference>
<sequence length="413" mass="45300">MRKLADIRTGNKQLIKDLNRSLVIETIRNKGPISRTDISHILNLGLSTVTYIVDDLLNNGLVIETGEADSSGGRRPVLFEFNHKFGYTIGIKIEVNHIIFALTDLNANIVVKHITSFPEGEKAPQVISLITEGIKDLMSLADISFEKLLGIGIAVSGHVNGKTGTVIRSSLLGWTNVDLSKEIEKHFNLPVYVDNDVNAYALAELAKGYGRTHDSFICLSIGEGIGTSIVNEGKLYYGHQGGAGEFGHTIIQVNGYLCHCGQRGCLEMYASNKFLRKEGKLLISQFPDSALRSSSFSFDEVYQAAALFRDPLALELLKRAGEYLGVGLINMINSLNPETIVLVGEGMIAQEFFLPYAIETANRNFFAKGGYETTFYVSELGNDAWLMGAALLAIKHLFEPPIYKDSKAKSISL</sequence>
<organism evidence="4 5">
    <name type="scientific">Caldalkalibacillus uzonensis</name>
    <dbReference type="NCBI Taxonomy" id="353224"/>
    <lineage>
        <taxon>Bacteria</taxon>
        <taxon>Bacillati</taxon>
        <taxon>Bacillota</taxon>
        <taxon>Bacilli</taxon>
        <taxon>Bacillales</taxon>
        <taxon>Bacillaceae</taxon>
        <taxon>Caldalkalibacillus</taxon>
    </lineage>
</organism>
<keyword evidence="3" id="KW-0859">Xylose metabolism</keyword>
<evidence type="ECO:0000256" key="3">
    <source>
        <dbReference type="ARBA" id="ARBA00022629"/>
    </source>
</evidence>
<evidence type="ECO:0000313" key="5">
    <source>
        <dbReference type="Proteomes" id="UP001232445"/>
    </source>
</evidence>
<dbReference type="InterPro" id="IPR043129">
    <property type="entry name" value="ATPase_NBD"/>
</dbReference>
<dbReference type="PANTHER" id="PTHR18964:SF149">
    <property type="entry name" value="BIFUNCTIONAL UDP-N-ACETYLGLUCOSAMINE 2-EPIMERASE_N-ACETYLMANNOSAMINE KINASE"/>
    <property type="match status" value="1"/>
</dbReference>
<evidence type="ECO:0000256" key="1">
    <source>
        <dbReference type="ARBA" id="ARBA00002486"/>
    </source>
</evidence>
<comment type="similarity">
    <text evidence="2">Belongs to the ROK (NagC/XylR) family.</text>
</comment>
<proteinExistence type="inferred from homology"/>
<dbReference type="SUPFAM" id="SSF46785">
    <property type="entry name" value="Winged helix' DNA-binding domain"/>
    <property type="match status" value="1"/>
</dbReference>